<protein>
    <submittedName>
        <fullName evidence="1">Hemolysin</fullName>
    </submittedName>
</protein>
<sequence length="232" mass="25187">MLDRRARLVVNGEAGVLIAQAGQDMILQAAQIRNEGSGPTVLLAERDLLLPTVSTGGTDDIHWSADHRQRTERREDIGTTIQANGDVTMLAERHLLGRAVGIDAQGDIDARAAGALLLEAGERSLSVDEHHRVRHGDRFNRKTVTEDFTLRESQAIPGELSGRNVTLLGGAGVYTEGTRIRAEQDVDIDGAGTTVLGAAQDQRISERHIEVERRVSGLGGSGEDARSHQWHW</sequence>
<dbReference type="AlphaFoldDB" id="A0A1L1PSS2"/>
<evidence type="ECO:0000313" key="1">
    <source>
        <dbReference type="EMBL" id="CDN89977.1"/>
    </source>
</evidence>
<reference evidence="2" key="1">
    <citation type="submission" date="2014-11" db="EMBL/GenBank/DDBJ databases">
        <title>Draft genome sequence of Hydrogenophaga intermedia S1.</title>
        <authorList>
            <person name="Gan H.M."/>
            <person name="Chew T.H."/>
            <person name="Stolz A."/>
        </authorList>
    </citation>
    <scope>NUCLEOTIDE SEQUENCE [LARGE SCALE GENOMIC DNA]</scope>
    <source>
        <strain evidence="2">S1</strain>
    </source>
</reference>
<dbReference type="EMBL" id="CCAE010000060">
    <property type="protein sequence ID" value="CDN89977.1"/>
    <property type="molecule type" value="Genomic_DNA"/>
</dbReference>
<name>A0A1L1PSS2_HYDIT</name>
<keyword evidence="2" id="KW-1185">Reference proteome</keyword>
<evidence type="ECO:0000313" key="2">
    <source>
        <dbReference type="Proteomes" id="UP000028878"/>
    </source>
</evidence>
<organism evidence="1 2">
    <name type="scientific">Hydrogenophaga intermedia</name>
    <dbReference type="NCBI Taxonomy" id="65786"/>
    <lineage>
        <taxon>Bacteria</taxon>
        <taxon>Pseudomonadati</taxon>
        <taxon>Pseudomonadota</taxon>
        <taxon>Betaproteobacteria</taxon>
        <taxon>Burkholderiales</taxon>
        <taxon>Comamonadaceae</taxon>
        <taxon>Hydrogenophaga</taxon>
    </lineage>
</organism>
<proteinExistence type="predicted"/>
<dbReference type="Proteomes" id="UP000028878">
    <property type="component" value="Unassembled WGS sequence"/>
</dbReference>
<gene>
    <name evidence="1" type="ORF">BN948_04417</name>
</gene>
<dbReference type="GO" id="GO:0003824">
    <property type="term" value="F:catalytic activity"/>
    <property type="evidence" value="ECO:0007669"/>
    <property type="project" value="UniProtKB-ARBA"/>
</dbReference>
<accession>A0A1L1PSS2</accession>